<dbReference type="KEGG" id="lcre:Pla8534_64540"/>
<dbReference type="InterPro" id="IPR045886">
    <property type="entry name" value="ThiF/MoeB/HesA"/>
</dbReference>
<dbReference type="GO" id="GO:0061503">
    <property type="term" value="F:tRNA threonylcarbamoyladenosine dehydratase"/>
    <property type="evidence" value="ECO:0007669"/>
    <property type="project" value="TreeGrafter"/>
</dbReference>
<dbReference type="Proteomes" id="UP000317648">
    <property type="component" value="Chromosome"/>
</dbReference>
<sequence>MVTRRSMSNDGLIVSSDAGTGLVRIREADLMQLEKHLFQRYPHREWGTFFRFGYRRTTWGIVICFVDGLWPGRGDLDRQTALTTFHESYSRRAFRESENVDGLAIGVVHSHPVRCAVRPSALDDDMDGYFAEEIASFSGGRPYCSLIFERSESGLSFSGRVYDRGQWLPVSSMISVGETVKRWRSQLMPIASSVVASPEESPTARLQSLMGAPSELRFSNSTVGVVGNSGTGSPIVAVLARARIGNFVVVDPQRFAPSNLERMHGSEWKHLLLCEPPFKAELMRDLIHSIIPKANVVPLVGNVLHSNVIDELLKCDFILGCTDSVHGRVALDELARHYLVPVIDVGVRMDGADGLLTEQLVNVAAYRPGLPCAFCRDNVDAYVMNYELMSESEQREKEEQAAEAASRGIEVDQYWKGRPRQLHTVGYLTTGAGALVAGYVEGALSGSFAMPHPEFQFDISKPGYGFVVPQLERDEFCGCQSHLGWADAANPFKNVAIPGHWSRRAVLLRPTRN</sequence>
<name>A0A518E3F8_9BACT</name>
<dbReference type="Pfam" id="PF00899">
    <property type="entry name" value="ThiF"/>
    <property type="match status" value="1"/>
</dbReference>
<dbReference type="GO" id="GO:0008641">
    <property type="term" value="F:ubiquitin-like modifier activating enzyme activity"/>
    <property type="evidence" value="ECO:0007669"/>
    <property type="project" value="InterPro"/>
</dbReference>
<dbReference type="PANTHER" id="PTHR43267">
    <property type="entry name" value="TRNA THREONYLCARBAMOYLADENOSINE DEHYDRATASE"/>
    <property type="match status" value="1"/>
</dbReference>
<dbReference type="PANTHER" id="PTHR43267:SF1">
    <property type="entry name" value="TRNA THREONYLCARBAMOYLADENOSINE DEHYDRATASE"/>
    <property type="match status" value="1"/>
</dbReference>
<dbReference type="SUPFAM" id="SSF69572">
    <property type="entry name" value="Activating enzymes of the ubiquitin-like proteins"/>
    <property type="match status" value="1"/>
</dbReference>
<dbReference type="GO" id="GO:0061504">
    <property type="term" value="P:cyclic threonylcarbamoyladenosine biosynthetic process"/>
    <property type="evidence" value="ECO:0007669"/>
    <property type="project" value="TreeGrafter"/>
</dbReference>
<evidence type="ECO:0000313" key="3">
    <source>
        <dbReference type="Proteomes" id="UP000317648"/>
    </source>
</evidence>
<dbReference type="Gene3D" id="3.40.50.720">
    <property type="entry name" value="NAD(P)-binding Rossmann-like Domain"/>
    <property type="match status" value="1"/>
</dbReference>
<accession>A0A518E3F8</accession>
<dbReference type="AlphaFoldDB" id="A0A518E3F8"/>
<dbReference type="EC" id="2.7.7.80" evidence="2"/>
<organism evidence="2 3">
    <name type="scientific">Lignipirellula cremea</name>
    <dbReference type="NCBI Taxonomy" id="2528010"/>
    <lineage>
        <taxon>Bacteria</taxon>
        <taxon>Pseudomonadati</taxon>
        <taxon>Planctomycetota</taxon>
        <taxon>Planctomycetia</taxon>
        <taxon>Pirellulales</taxon>
        <taxon>Pirellulaceae</taxon>
        <taxon>Lignipirellula</taxon>
    </lineage>
</organism>
<evidence type="ECO:0000259" key="1">
    <source>
        <dbReference type="Pfam" id="PF00899"/>
    </source>
</evidence>
<protein>
    <submittedName>
        <fullName evidence="2">Molybdopterin-synthase adenylyltransferase</fullName>
        <ecNumber evidence="2">2.7.7.80</ecNumber>
    </submittedName>
</protein>
<dbReference type="SUPFAM" id="SSF102712">
    <property type="entry name" value="JAB1/MPN domain"/>
    <property type="match status" value="1"/>
</dbReference>
<keyword evidence="2" id="KW-0548">Nucleotidyltransferase</keyword>
<dbReference type="InterPro" id="IPR035985">
    <property type="entry name" value="Ubiquitin-activating_enz"/>
</dbReference>
<dbReference type="CDD" id="cd01483">
    <property type="entry name" value="E1_enzyme_family"/>
    <property type="match status" value="1"/>
</dbReference>
<evidence type="ECO:0000313" key="2">
    <source>
        <dbReference type="EMBL" id="QDU98583.1"/>
    </source>
</evidence>
<gene>
    <name evidence="2" type="primary">moeB_4</name>
    <name evidence="2" type="ORF">Pla8534_64540</name>
</gene>
<reference evidence="2 3" key="1">
    <citation type="submission" date="2019-02" db="EMBL/GenBank/DDBJ databases">
        <title>Deep-cultivation of Planctomycetes and their phenomic and genomic characterization uncovers novel biology.</title>
        <authorList>
            <person name="Wiegand S."/>
            <person name="Jogler M."/>
            <person name="Boedeker C."/>
            <person name="Pinto D."/>
            <person name="Vollmers J."/>
            <person name="Rivas-Marin E."/>
            <person name="Kohn T."/>
            <person name="Peeters S.H."/>
            <person name="Heuer A."/>
            <person name="Rast P."/>
            <person name="Oberbeckmann S."/>
            <person name="Bunk B."/>
            <person name="Jeske O."/>
            <person name="Meyerdierks A."/>
            <person name="Storesund J.E."/>
            <person name="Kallscheuer N."/>
            <person name="Luecker S."/>
            <person name="Lage O.M."/>
            <person name="Pohl T."/>
            <person name="Merkel B.J."/>
            <person name="Hornburger P."/>
            <person name="Mueller R.-W."/>
            <person name="Bruemmer F."/>
            <person name="Labrenz M."/>
            <person name="Spormann A.M."/>
            <person name="Op den Camp H."/>
            <person name="Overmann J."/>
            <person name="Amann R."/>
            <person name="Jetten M.S.M."/>
            <person name="Mascher T."/>
            <person name="Medema M.H."/>
            <person name="Devos D.P."/>
            <person name="Kaster A.-K."/>
            <person name="Ovreas L."/>
            <person name="Rohde M."/>
            <person name="Galperin M.Y."/>
            <person name="Jogler C."/>
        </authorList>
    </citation>
    <scope>NUCLEOTIDE SEQUENCE [LARGE SCALE GENOMIC DNA]</scope>
    <source>
        <strain evidence="2 3">Pla85_3_4</strain>
    </source>
</reference>
<keyword evidence="3" id="KW-1185">Reference proteome</keyword>
<proteinExistence type="predicted"/>
<feature type="domain" description="THIF-type NAD/FAD binding fold" evidence="1">
    <location>
        <begin position="208"/>
        <end position="383"/>
    </location>
</feature>
<dbReference type="InterPro" id="IPR000594">
    <property type="entry name" value="ThiF_NAD_FAD-bd"/>
</dbReference>
<dbReference type="OrthoDB" id="2746358at2"/>
<keyword evidence="2" id="KW-0808">Transferase</keyword>
<dbReference type="GO" id="GO:0061605">
    <property type="term" value="F:molybdopterin-synthase adenylyltransferase activity"/>
    <property type="evidence" value="ECO:0007669"/>
    <property type="project" value="UniProtKB-EC"/>
</dbReference>
<dbReference type="EMBL" id="CP036433">
    <property type="protein sequence ID" value="QDU98583.1"/>
    <property type="molecule type" value="Genomic_DNA"/>
</dbReference>